<reference evidence="1 2" key="2">
    <citation type="submission" date="2017-10" db="EMBL/GenBank/DDBJ databases">
        <title>Extensive intraspecific genome diversity in a model arbuscular mycorrhizal fungus.</title>
        <authorList>
            <person name="Chen E.C.H."/>
            <person name="Morin E."/>
            <person name="Baudet D."/>
            <person name="Noel J."/>
            <person name="Ndikumana S."/>
            <person name="Charron P."/>
            <person name="St-Onge C."/>
            <person name="Giorgi J."/>
            <person name="Grigoriev I.V."/>
            <person name="Roux C."/>
            <person name="Martin F.M."/>
            <person name="Corradi N."/>
        </authorList>
    </citation>
    <scope>NUCLEOTIDE SEQUENCE [LARGE SCALE GENOMIC DNA]</scope>
    <source>
        <strain evidence="1 2">C2</strain>
    </source>
</reference>
<evidence type="ECO:0000313" key="2">
    <source>
        <dbReference type="Proteomes" id="UP000233469"/>
    </source>
</evidence>
<proteinExistence type="predicted"/>
<gene>
    <name evidence="1" type="ORF">RhiirC2_2689</name>
</gene>
<dbReference type="Proteomes" id="UP000233469">
    <property type="component" value="Unassembled WGS sequence"/>
</dbReference>
<dbReference type="EMBL" id="LLXL01000010">
    <property type="protein sequence ID" value="PKK80569.1"/>
    <property type="molecule type" value="Genomic_DNA"/>
</dbReference>
<dbReference type="AlphaFoldDB" id="A0A2N1P374"/>
<protein>
    <submittedName>
        <fullName evidence="1">Uncharacterized protein</fullName>
    </submittedName>
</protein>
<sequence>MSHRPAIYSVVQFMAQQILPSLPQYSEVDDYFSGLKFSALNNTDQSEILDQFYEVLLYKKKDIIAIQQFRKSANANQAIIHQSWKAKHLLN</sequence>
<reference evidence="1 2" key="1">
    <citation type="submission" date="2016-04" db="EMBL/GenBank/DDBJ databases">
        <title>Genome analyses suggest a sexual origin of heterokaryosis in a supposedly ancient asexual fungus.</title>
        <authorList>
            <person name="Ropars J."/>
            <person name="Sedzielewska K."/>
            <person name="Noel J."/>
            <person name="Charron P."/>
            <person name="Farinelli L."/>
            <person name="Marton T."/>
            <person name="Kruger M."/>
            <person name="Pelin A."/>
            <person name="Brachmann A."/>
            <person name="Corradi N."/>
        </authorList>
    </citation>
    <scope>NUCLEOTIDE SEQUENCE [LARGE SCALE GENOMIC DNA]</scope>
    <source>
        <strain evidence="1 2">C2</strain>
    </source>
</reference>
<organism evidence="1 2">
    <name type="scientific">Rhizophagus irregularis</name>
    <dbReference type="NCBI Taxonomy" id="588596"/>
    <lineage>
        <taxon>Eukaryota</taxon>
        <taxon>Fungi</taxon>
        <taxon>Fungi incertae sedis</taxon>
        <taxon>Mucoromycota</taxon>
        <taxon>Glomeromycotina</taxon>
        <taxon>Glomeromycetes</taxon>
        <taxon>Glomerales</taxon>
        <taxon>Glomeraceae</taxon>
        <taxon>Rhizophagus</taxon>
    </lineage>
</organism>
<evidence type="ECO:0000313" key="1">
    <source>
        <dbReference type="EMBL" id="PKK80569.1"/>
    </source>
</evidence>
<comment type="caution">
    <text evidence="1">The sequence shown here is derived from an EMBL/GenBank/DDBJ whole genome shotgun (WGS) entry which is preliminary data.</text>
</comment>
<name>A0A2N1P374_9GLOM</name>
<accession>A0A2N1P374</accession>